<evidence type="ECO:0000313" key="5">
    <source>
        <dbReference type="Proteomes" id="UP000199392"/>
    </source>
</evidence>
<sequence length="159" mass="16820">MIIRPATAGDAAAVAAIWNPIIDESAATFTNLRKTPEGLQADFAARGPAFLVAEEAGLVLGFATFFQFRGGPGYAKTLEHTVILGPAARGRGVGRRLMDALMEEARGQGAHSLFAGVSGENAAGIAFHAALGFTEVARLPEVGFKFGRWMDLVLMQKFL</sequence>
<dbReference type="OrthoDB" id="5459937at2"/>
<dbReference type="PANTHER" id="PTHR43072">
    <property type="entry name" value="N-ACETYLTRANSFERASE"/>
    <property type="match status" value="1"/>
</dbReference>
<dbReference type="STRING" id="311180.SAMN04488050_103364"/>
<keyword evidence="5" id="KW-1185">Reference proteome</keyword>
<dbReference type="PANTHER" id="PTHR43072:SF23">
    <property type="entry name" value="UPF0039 PROTEIN C11D3.02C"/>
    <property type="match status" value="1"/>
</dbReference>
<dbReference type="EMBL" id="FOZW01000003">
    <property type="protein sequence ID" value="SFS67711.1"/>
    <property type="molecule type" value="Genomic_DNA"/>
</dbReference>
<keyword evidence="1 4" id="KW-0808">Transferase</keyword>
<evidence type="ECO:0000256" key="1">
    <source>
        <dbReference type="ARBA" id="ARBA00022679"/>
    </source>
</evidence>
<dbReference type="Pfam" id="PF00583">
    <property type="entry name" value="Acetyltransf_1"/>
    <property type="match status" value="1"/>
</dbReference>
<dbReference type="Gene3D" id="3.40.630.30">
    <property type="match status" value="1"/>
</dbReference>
<evidence type="ECO:0000313" key="4">
    <source>
        <dbReference type="EMBL" id="SFS67711.1"/>
    </source>
</evidence>
<organism evidence="4 5">
    <name type="scientific">Alloyangia pacifica</name>
    <dbReference type="NCBI Taxonomy" id="311180"/>
    <lineage>
        <taxon>Bacteria</taxon>
        <taxon>Pseudomonadati</taxon>
        <taxon>Pseudomonadota</taxon>
        <taxon>Alphaproteobacteria</taxon>
        <taxon>Rhodobacterales</taxon>
        <taxon>Roseobacteraceae</taxon>
        <taxon>Alloyangia</taxon>
    </lineage>
</organism>
<dbReference type="AlphaFoldDB" id="A0A1I6RSM7"/>
<gene>
    <name evidence="4" type="ORF">SAMN04488050_103364</name>
</gene>
<accession>A0A1I6RSM7</accession>
<dbReference type="PROSITE" id="PS51186">
    <property type="entry name" value="GNAT"/>
    <property type="match status" value="1"/>
</dbReference>
<dbReference type="InterPro" id="IPR016181">
    <property type="entry name" value="Acyl_CoA_acyltransferase"/>
</dbReference>
<dbReference type="GO" id="GO:0016747">
    <property type="term" value="F:acyltransferase activity, transferring groups other than amino-acyl groups"/>
    <property type="evidence" value="ECO:0007669"/>
    <property type="project" value="InterPro"/>
</dbReference>
<dbReference type="RefSeq" id="WP_092423136.1">
    <property type="nucleotide sequence ID" value="NZ_FNCL01000003.1"/>
</dbReference>
<dbReference type="Proteomes" id="UP000199392">
    <property type="component" value="Unassembled WGS sequence"/>
</dbReference>
<dbReference type="CDD" id="cd04301">
    <property type="entry name" value="NAT_SF"/>
    <property type="match status" value="1"/>
</dbReference>
<evidence type="ECO:0000259" key="3">
    <source>
        <dbReference type="PROSITE" id="PS51186"/>
    </source>
</evidence>
<evidence type="ECO:0000256" key="2">
    <source>
        <dbReference type="ARBA" id="ARBA00023315"/>
    </source>
</evidence>
<reference evidence="5" key="1">
    <citation type="submission" date="2016-10" db="EMBL/GenBank/DDBJ databases">
        <authorList>
            <person name="Varghese N."/>
            <person name="Submissions S."/>
        </authorList>
    </citation>
    <scope>NUCLEOTIDE SEQUENCE [LARGE SCALE GENOMIC DNA]</scope>
    <source>
        <strain evidence="5">DSM 26894</strain>
    </source>
</reference>
<dbReference type="InterPro" id="IPR000182">
    <property type="entry name" value="GNAT_dom"/>
</dbReference>
<proteinExistence type="predicted"/>
<protein>
    <submittedName>
        <fullName evidence="4">Phosphinothricin acetyltransferase</fullName>
    </submittedName>
</protein>
<keyword evidence="2" id="KW-0012">Acyltransferase</keyword>
<feature type="domain" description="N-acetyltransferase" evidence="3">
    <location>
        <begin position="1"/>
        <end position="159"/>
    </location>
</feature>
<name>A0A1I6RSM7_9RHOB</name>
<dbReference type="SUPFAM" id="SSF55729">
    <property type="entry name" value="Acyl-CoA N-acyltransferases (Nat)"/>
    <property type="match status" value="1"/>
</dbReference>